<dbReference type="InterPro" id="IPR018691">
    <property type="entry name" value="DUF2188"/>
</dbReference>
<name>A0ABV6MR98_9PSEU</name>
<keyword evidence="2" id="KW-1185">Reference proteome</keyword>
<organism evidence="1 2">
    <name type="scientific">Kutzneria chonburiensis</name>
    <dbReference type="NCBI Taxonomy" id="1483604"/>
    <lineage>
        <taxon>Bacteria</taxon>
        <taxon>Bacillati</taxon>
        <taxon>Actinomycetota</taxon>
        <taxon>Actinomycetes</taxon>
        <taxon>Pseudonocardiales</taxon>
        <taxon>Pseudonocardiaceae</taxon>
        <taxon>Kutzneria</taxon>
    </lineage>
</organism>
<proteinExistence type="predicted"/>
<dbReference type="Proteomes" id="UP001589810">
    <property type="component" value="Unassembled WGS sequence"/>
</dbReference>
<dbReference type="RefSeq" id="WP_273940793.1">
    <property type="nucleotide sequence ID" value="NZ_CP097263.1"/>
</dbReference>
<evidence type="ECO:0000313" key="2">
    <source>
        <dbReference type="Proteomes" id="UP001589810"/>
    </source>
</evidence>
<comment type="caution">
    <text evidence="1">The sequence shown here is derived from an EMBL/GenBank/DDBJ whole genome shotgun (WGS) entry which is preliminary data.</text>
</comment>
<sequence>MPGDVITYREDGVWKTRVEGNSRASRISVDRGDAVAFGRRVARERGVQHIVLDPDKADSE</sequence>
<gene>
    <name evidence="1" type="ORF">ACFFH7_12815</name>
</gene>
<dbReference type="EMBL" id="JBHLUD010000004">
    <property type="protein sequence ID" value="MFC0542371.1"/>
    <property type="molecule type" value="Genomic_DNA"/>
</dbReference>
<accession>A0ABV6MR98</accession>
<protein>
    <submittedName>
        <fullName evidence="1">DUF2188 domain-containing protein</fullName>
    </submittedName>
</protein>
<dbReference type="Pfam" id="PF09954">
    <property type="entry name" value="DUF2188"/>
    <property type="match status" value="1"/>
</dbReference>
<evidence type="ECO:0000313" key="1">
    <source>
        <dbReference type="EMBL" id="MFC0542371.1"/>
    </source>
</evidence>
<reference evidence="1 2" key="1">
    <citation type="submission" date="2024-09" db="EMBL/GenBank/DDBJ databases">
        <authorList>
            <person name="Sun Q."/>
            <person name="Mori K."/>
        </authorList>
    </citation>
    <scope>NUCLEOTIDE SEQUENCE [LARGE SCALE GENOMIC DNA]</scope>
    <source>
        <strain evidence="1 2">TBRC 1432</strain>
    </source>
</reference>